<comment type="caution">
    <text evidence="1">The sequence shown here is derived from an EMBL/GenBank/DDBJ whole genome shotgun (WGS) entry which is preliminary data.</text>
</comment>
<dbReference type="EMBL" id="PCWA01000008">
    <property type="protein sequence ID" value="PIQ89939.1"/>
    <property type="molecule type" value="Genomic_DNA"/>
</dbReference>
<evidence type="ECO:0000313" key="1">
    <source>
        <dbReference type="EMBL" id="PIQ89939.1"/>
    </source>
</evidence>
<dbReference type="Proteomes" id="UP000229641">
    <property type="component" value="Unassembled WGS sequence"/>
</dbReference>
<sequence length="211" mass="22329">MIARAGNEFFDDALGMRPKAARMWSNITLHAAATLGFEAFYANVFADPAAATSDYDSSNASDVSLMDNPKGFDPLGGRFPGGDSKKAFDLSNIDISLKSLSSNYGETLAIVGKGNVQGAFKSLSLIPQHTGAIAKNFPGSGMKFLWPGWGRAIFGTCHQVTNATLLAGGLSNTVAGIFPHYSTWATTALYGNYGGQVGGYIYQGSKARDEY</sequence>
<reference evidence="1 2" key="1">
    <citation type="submission" date="2017-09" db="EMBL/GenBank/DDBJ databases">
        <title>Depth-based differentiation of microbial function through sediment-hosted aquifers and enrichment of novel symbionts in the deep terrestrial subsurface.</title>
        <authorList>
            <person name="Probst A.J."/>
            <person name="Ladd B."/>
            <person name="Jarett J.K."/>
            <person name="Geller-Mcgrath D.E."/>
            <person name="Sieber C.M."/>
            <person name="Emerson J.B."/>
            <person name="Anantharaman K."/>
            <person name="Thomas B.C."/>
            <person name="Malmstrom R."/>
            <person name="Stieglmeier M."/>
            <person name="Klingl A."/>
            <person name="Woyke T."/>
            <person name="Ryan C.M."/>
            <person name="Banfield J.F."/>
        </authorList>
    </citation>
    <scope>NUCLEOTIDE SEQUENCE [LARGE SCALE GENOMIC DNA]</scope>
    <source>
        <strain evidence="1">CG11_big_fil_rev_8_21_14_0_20_42_13</strain>
    </source>
</reference>
<gene>
    <name evidence="1" type="ORF">COV72_00500</name>
</gene>
<evidence type="ECO:0000313" key="2">
    <source>
        <dbReference type="Proteomes" id="UP000229641"/>
    </source>
</evidence>
<protein>
    <submittedName>
        <fullName evidence="1">Uncharacterized protein</fullName>
    </submittedName>
</protein>
<proteinExistence type="predicted"/>
<name>A0A2H0LZT5_9BACT</name>
<dbReference type="AlphaFoldDB" id="A0A2H0LZT5"/>
<organism evidence="1 2">
    <name type="scientific">Candidatus Ghiorseimicrobium undicola</name>
    <dbReference type="NCBI Taxonomy" id="1974746"/>
    <lineage>
        <taxon>Bacteria</taxon>
        <taxon>Pseudomonadati</taxon>
        <taxon>Candidatus Omnitrophota</taxon>
        <taxon>Candidatus Ghiorseimicrobium</taxon>
    </lineage>
</organism>
<accession>A0A2H0LZT5</accession>